<dbReference type="InterPro" id="IPR052523">
    <property type="entry name" value="Trichothecene_AcTrans"/>
</dbReference>
<feature type="domain" description="N-acetyltransferase" evidence="1">
    <location>
        <begin position="4"/>
        <end position="226"/>
    </location>
</feature>
<keyword evidence="3" id="KW-1185">Reference proteome</keyword>
<evidence type="ECO:0000313" key="2">
    <source>
        <dbReference type="EMBL" id="KAK8063946.1"/>
    </source>
</evidence>
<dbReference type="PANTHER" id="PTHR42791:SF2">
    <property type="entry name" value="N-ACETYLTRANSFERASE DOMAIN-CONTAINING PROTEIN"/>
    <property type="match status" value="1"/>
</dbReference>
<dbReference type="PROSITE" id="PS51186">
    <property type="entry name" value="GNAT"/>
    <property type="match status" value="1"/>
</dbReference>
<dbReference type="InterPro" id="IPR016181">
    <property type="entry name" value="Acyl_CoA_acyltransferase"/>
</dbReference>
<sequence length="229" mass="25974">MPPYEVRRCTVADAPGLAHNNMGAFWESPGYQLLWTGRTLEYVTANAAQRMPRLLLSDRVRRRHQLVVDEETGRIVGYARWILPDRLAAEGEWLDAQTLAVTPEEEQGFARAFNGADWSFVDLPGMDDHVHVAKAKYFAGNKEYMELDYLAVHPDNKGRGIASLLVRNGVAAAQNMNVYLFMMAYEAGHHVYKKFGFEILESNVQDLAKWGGEGPYATYMMEKKIAKRE</sequence>
<accession>A0ABR1UYD2</accession>
<dbReference type="Pfam" id="PF00583">
    <property type="entry name" value="Acetyltransf_1"/>
    <property type="match status" value="1"/>
</dbReference>
<dbReference type="PANTHER" id="PTHR42791">
    <property type="entry name" value="GNAT FAMILY ACETYLTRANSFERASE"/>
    <property type="match status" value="1"/>
</dbReference>
<dbReference type="EMBL" id="JAQQWM010000005">
    <property type="protein sequence ID" value="KAK8063946.1"/>
    <property type="molecule type" value="Genomic_DNA"/>
</dbReference>
<dbReference type="InterPro" id="IPR000182">
    <property type="entry name" value="GNAT_dom"/>
</dbReference>
<reference evidence="2 3" key="1">
    <citation type="submission" date="2023-01" db="EMBL/GenBank/DDBJ databases">
        <title>Analysis of 21 Apiospora genomes using comparative genomics revels a genus with tremendous synthesis potential of carbohydrate active enzymes and secondary metabolites.</title>
        <authorList>
            <person name="Sorensen T."/>
        </authorList>
    </citation>
    <scope>NUCLEOTIDE SEQUENCE [LARGE SCALE GENOMIC DNA]</scope>
    <source>
        <strain evidence="2 3">CBS 83171</strain>
    </source>
</reference>
<dbReference type="Proteomes" id="UP001446871">
    <property type="component" value="Unassembled WGS sequence"/>
</dbReference>
<name>A0ABR1UYD2_9PEZI</name>
<dbReference type="SUPFAM" id="SSF55729">
    <property type="entry name" value="Acyl-CoA N-acyltransferases (Nat)"/>
    <property type="match status" value="1"/>
</dbReference>
<dbReference type="Gene3D" id="3.40.630.30">
    <property type="match status" value="1"/>
</dbReference>
<gene>
    <name evidence="2" type="ORF">PG996_008598</name>
</gene>
<comment type="caution">
    <text evidence="2">The sequence shown here is derived from an EMBL/GenBank/DDBJ whole genome shotgun (WGS) entry which is preliminary data.</text>
</comment>
<evidence type="ECO:0000259" key="1">
    <source>
        <dbReference type="PROSITE" id="PS51186"/>
    </source>
</evidence>
<protein>
    <recommendedName>
        <fullName evidence="1">N-acetyltransferase domain-containing protein</fullName>
    </recommendedName>
</protein>
<proteinExistence type="predicted"/>
<organism evidence="2 3">
    <name type="scientific">Apiospora saccharicola</name>
    <dbReference type="NCBI Taxonomy" id="335842"/>
    <lineage>
        <taxon>Eukaryota</taxon>
        <taxon>Fungi</taxon>
        <taxon>Dikarya</taxon>
        <taxon>Ascomycota</taxon>
        <taxon>Pezizomycotina</taxon>
        <taxon>Sordariomycetes</taxon>
        <taxon>Xylariomycetidae</taxon>
        <taxon>Amphisphaeriales</taxon>
        <taxon>Apiosporaceae</taxon>
        <taxon>Apiospora</taxon>
    </lineage>
</organism>
<evidence type="ECO:0000313" key="3">
    <source>
        <dbReference type="Proteomes" id="UP001446871"/>
    </source>
</evidence>